<keyword evidence="1" id="KW-0472">Membrane</keyword>
<organism evidence="2 3">
    <name type="scientific">Hymenobacter aranciens</name>
    <dbReference type="NCBI Taxonomy" id="3063996"/>
    <lineage>
        <taxon>Bacteria</taxon>
        <taxon>Pseudomonadati</taxon>
        <taxon>Bacteroidota</taxon>
        <taxon>Cytophagia</taxon>
        <taxon>Cytophagales</taxon>
        <taxon>Hymenobacteraceae</taxon>
        <taxon>Hymenobacter</taxon>
    </lineage>
</organism>
<dbReference type="RefSeq" id="WP_305009297.1">
    <property type="nucleotide sequence ID" value="NZ_JAUQSY010000029.1"/>
</dbReference>
<name>A0ABT9BHV1_9BACT</name>
<keyword evidence="3" id="KW-1185">Reference proteome</keyword>
<evidence type="ECO:0000313" key="2">
    <source>
        <dbReference type="EMBL" id="MDO7877835.1"/>
    </source>
</evidence>
<dbReference type="EMBL" id="JAUQSY010000029">
    <property type="protein sequence ID" value="MDO7877835.1"/>
    <property type="molecule type" value="Genomic_DNA"/>
</dbReference>
<sequence>MGRYNPNRDANIFERILSGMLGVLLAVLALSGAVRGIQWLWHHFFN</sequence>
<accession>A0ABT9BHV1</accession>
<keyword evidence="1" id="KW-1133">Transmembrane helix</keyword>
<protein>
    <submittedName>
        <fullName evidence="2">Uncharacterized protein</fullName>
    </submittedName>
</protein>
<keyword evidence="1" id="KW-0812">Transmembrane</keyword>
<comment type="caution">
    <text evidence="2">The sequence shown here is derived from an EMBL/GenBank/DDBJ whole genome shotgun (WGS) entry which is preliminary data.</text>
</comment>
<feature type="transmembrane region" description="Helical" evidence="1">
    <location>
        <begin position="21"/>
        <end position="41"/>
    </location>
</feature>
<gene>
    <name evidence="2" type="ORF">Q5H93_24070</name>
</gene>
<evidence type="ECO:0000256" key="1">
    <source>
        <dbReference type="SAM" id="Phobius"/>
    </source>
</evidence>
<evidence type="ECO:0000313" key="3">
    <source>
        <dbReference type="Proteomes" id="UP001176429"/>
    </source>
</evidence>
<reference evidence="2" key="1">
    <citation type="submission" date="2023-07" db="EMBL/GenBank/DDBJ databases">
        <authorList>
            <person name="Kim M.K."/>
        </authorList>
    </citation>
    <scope>NUCLEOTIDE SEQUENCE</scope>
    <source>
        <strain evidence="2">ASUV-10-1</strain>
    </source>
</reference>
<dbReference type="Proteomes" id="UP001176429">
    <property type="component" value="Unassembled WGS sequence"/>
</dbReference>
<proteinExistence type="predicted"/>